<protein>
    <submittedName>
        <fullName evidence="1 3">Uncharacterized protein</fullName>
    </submittedName>
</protein>
<proteinExistence type="predicted"/>
<gene>
    <name evidence="1" type="ORF">HPBE_LOCUS22997</name>
</gene>
<dbReference type="EMBL" id="UZAH01034572">
    <property type="protein sequence ID" value="VDP35924.1"/>
    <property type="molecule type" value="Genomic_DNA"/>
</dbReference>
<evidence type="ECO:0000313" key="3">
    <source>
        <dbReference type="WBParaSite" id="HPBE_0002299801-mRNA-1"/>
    </source>
</evidence>
<sequence>MSSDAKTDISQFIEQDDNCSIFTADSRRHSLAIPVVKVDRSKSVDTTSLGAPRKLTLTKMDEIPEVADV</sequence>
<accession>A0A3P8DV57</accession>
<reference evidence="3" key="2">
    <citation type="submission" date="2019-09" db="UniProtKB">
        <authorList>
            <consortium name="WormBaseParasite"/>
        </authorList>
    </citation>
    <scope>IDENTIFICATION</scope>
</reference>
<evidence type="ECO:0000313" key="2">
    <source>
        <dbReference type="Proteomes" id="UP000050761"/>
    </source>
</evidence>
<evidence type="ECO:0000313" key="1">
    <source>
        <dbReference type="EMBL" id="VDP35924.1"/>
    </source>
</evidence>
<accession>A0A183GJY6</accession>
<dbReference type="AlphaFoldDB" id="A0A183GJY6"/>
<organism evidence="2 3">
    <name type="scientific">Heligmosomoides polygyrus</name>
    <name type="common">Parasitic roundworm</name>
    <dbReference type="NCBI Taxonomy" id="6339"/>
    <lineage>
        <taxon>Eukaryota</taxon>
        <taxon>Metazoa</taxon>
        <taxon>Ecdysozoa</taxon>
        <taxon>Nematoda</taxon>
        <taxon>Chromadorea</taxon>
        <taxon>Rhabditida</taxon>
        <taxon>Rhabditina</taxon>
        <taxon>Rhabditomorpha</taxon>
        <taxon>Strongyloidea</taxon>
        <taxon>Heligmosomidae</taxon>
        <taxon>Heligmosomoides</taxon>
    </lineage>
</organism>
<keyword evidence="2" id="KW-1185">Reference proteome</keyword>
<dbReference type="WBParaSite" id="HPBE_0002299801-mRNA-1">
    <property type="protein sequence ID" value="HPBE_0002299801-mRNA-1"/>
    <property type="gene ID" value="HPBE_0002299801"/>
</dbReference>
<reference evidence="1 2" key="1">
    <citation type="submission" date="2018-11" db="EMBL/GenBank/DDBJ databases">
        <authorList>
            <consortium name="Pathogen Informatics"/>
        </authorList>
    </citation>
    <scope>NUCLEOTIDE SEQUENCE [LARGE SCALE GENOMIC DNA]</scope>
</reference>
<name>A0A183GJY6_HELPZ</name>
<dbReference type="Proteomes" id="UP000050761">
    <property type="component" value="Unassembled WGS sequence"/>
</dbReference>